<organism evidence="2 3">
    <name type="scientific">Candidatus Limivivens intestinipullorum</name>
    <dbReference type="NCBI Taxonomy" id="2840858"/>
    <lineage>
        <taxon>Bacteria</taxon>
        <taxon>Bacillati</taxon>
        <taxon>Bacillota</taxon>
        <taxon>Clostridia</taxon>
        <taxon>Lachnospirales</taxon>
        <taxon>Lachnospiraceae</taxon>
        <taxon>Lachnospiraceae incertae sedis</taxon>
        <taxon>Candidatus Limivivens</taxon>
    </lineage>
</organism>
<feature type="transmembrane region" description="Helical" evidence="1">
    <location>
        <begin position="215"/>
        <end position="233"/>
    </location>
</feature>
<keyword evidence="1" id="KW-0472">Membrane</keyword>
<feature type="transmembrane region" description="Helical" evidence="1">
    <location>
        <begin position="186"/>
        <end position="209"/>
    </location>
</feature>
<reference evidence="2" key="2">
    <citation type="journal article" date="2021" name="PeerJ">
        <title>Extensive microbial diversity within the chicken gut microbiome revealed by metagenomics and culture.</title>
        <authorList>
            <person name="Gilroy R."/>
            <person name="Ravi A."/>
            <person name="Getino M."/>
            <person name="Pursley I."/>
            <person name="Horton D.L."/>
            <person name="Alikhan N.F."/>
            <person name="Baker D."/>
            <person name="Gharbi K."/>
            <person name="Hall N."/>
            <person name="Watson M."/>
            <person name="Adriaenssens E.M."/>
            <person name="Foster-Nyarko E."/>
            <person name="Jarju S."/>
            <person name="Secka A."/>
            <person name="Antonio M."/>
            <person name="Oren A."/>
            <person name="Chaudhuri R.R."/>
            <person name="La Ragione R."/>
            <person name="Hildebrand F."/>
            <person name="Pallen M.J."/>
        </authorList>
    </citation>
    <scope>NUCLEOTIDE SEQUENCE</scope>
    <source>
        <strain evidence="2">CHK190-19873</strain>
    </source>
</reference>
<comment type="caution">
    <text evidence="2">The sequence shown here is derived from an EMBL/GenBank/DDBJ whole genome shotgun (WGS) entry which is preliminary data.</text>
</comment>
<evidence type="ECO:0000313" key="2">
    <source>
        <dbReference type="EMBL" id="HIS31075.1"/>
    </source>
</evidence>
<proteinExistence type="predicted"/>
<evidence type="ECO:0000313" key="3">
    <source>
        <dbReference type="Proteomes" id="UP000823935"/>
    </source>
</evidence>
<sequence length="255" mass="27684">MRQRKLKKELAGYTVPDFGPEGLENTLEAVQNVLHPERERMAKGQFFLDQLRFIRMGTWARKAGVAFLMIWCLFFGRTRTEGTALTLFSMTAIFLCLSGAWELGGLLRPGLLELQMTARNSLDRILLARLVLFGVFDGMVLVGIALAGSAFGCGKSWQLLLYSAAPYLAAAGGFLTILNRGREENAFLGCAAWSCFLCGALYCLTISGWKLYAESAGPVWLGAGLAGVAATVWKSAELLKKAGGNRNEINIGASV</sequence>
<dbReference type="Proteomes" id="UP000823935">
    <property type="component" value="Unassembled WGS sequence"/>
</dbReference>
<gene>
    <name evidence="2" type="ORF">IAB44_05920</name>
</gene>
<dbReference type="EMBL" id="DVIQ01000027">
    <property type="protein sequence ID" value="HIS31075.1"/>
    <property type="molecule type" value="Genomic_DNA"/>
</dbReference>
<dbReference type="AlphaFoldDB" id="A0A9D1ERS9"/>
<keyword evidence="1" id="KW-0812">Transmembrane</keyword>
<evidence type="ECO:0000256" key="1">
    <source>
        <dbReference type="SAM" id="Phobius"/>
    </source>
</evidence>
<feature type="transmembrane region" description="Helical" evidence="1">
    <location>
        <begin position="125"/>
        <end position="147"/>
    </location>
</feature>
<name>A0A9D1ERS9_9FIRM</name>
<reference evidence="2" key="1">
    <citation type="submission" date="2020-10" db="EMBL/GenBank/DDBJ databases">
        <authorList>
            <person name="Gilroy R."/>
        </authorList>
    </citation>
    <scope>NUCLEOTIDE SEQUENCE</scope>
    <source>
        <strain evidence="2">CHK190-19873</strain>
    </source>
</reference>
<feature type="transmembrane region" description="Helical" evidence="1">
    <location>
        <begin position="82"/>
        <end position="104"/>
    </location>
</feature>
<accession>A0A9D1ERS9</accession>
<feature type="transmembrane region" description="Helical" evidence="1">
    <location>
        <begin position="159"/>
        <end position="179"/>
    </location>
</feature>
<feature type="transmembrane region" description="Helical" evidence="1">
    <location>
        <begin position="59"/>
        <end position="76"/>
    </location>
</feature>
<keyword evidence="1" id="KW-1133">Transmembrane helix</keyword>
<protein>
    <submittedName>
        <fullName evidence="2">Uncharacterized protein</fullName>
    </submittedName>
</protein>